<reference evidence="2 3" key="1">
    <citation type="submission" date="2014-04" db="EMBL/GenBank/DDBJ databases">
        <authorList>
            <consortium name="DOE Joint Genome Institute"/>
            <person name="Kuo A."/>
            <person name="Kohler A."/>
            <person name="Costa M.D."/>
            <person name="Nagy L.G."/>
            <person name="Floudas D."/>
            <person name="Copeland A."/>
            <person name="Barry K.W."/>
            <person name="Cichocki N."/>
            <person name="Veneault-Fourrey C."/>
            <person name="LaButti K."/>
            <person name="Lindquist E.A."/>
            <person name="Lipzen A."/>
            <person name="Lundell T."/>
            <person name="Morin E."/>
            <person name="Murat C."/>
            <person name="Sun H."/>
            <person name="Tunlid A."/>
            <person name="Henrissat B."/>
            <person name="Grigoriev I.V."/>
            <person name="Hibbett D.S."/>
            <person name="Martin F."/>
            <person name="Nordberg H.P."/>
            <person name="Cantor M.N."/>
            <person name="Hua S.X."/>
        </authorList>
    </citation>
    <scope>NUCLEOTIDE SEQUENCE [LARGE SCALE GENOMIC DNA]</scope>
    <source>
        <strain evidence="2 3">Marx 270</strain>
    </source>
</reference>
<dbReference type="EMBL" id="KN832123">
    <property type="protein sequence ID" value="KIN93941.1"/>
    <property type="molecule type" value="Genomic_DNA"/>
</dbReference>
<proteinExistence type="predicted"/>
<dbReference type="AlphaFoldDB" id="A0A0C3JRZ1"/>
<keyword evidence="3" id="KW-1185">Reference proteome</keyword>
<protein>
    <submittedName>
        <fullName evidence="2">Uncharacterized protein</fullName>
    </submittedName>
</protein>
<evidence type="ECO:0000313" key="3">
    <source>
        <dbReference type="Proteomes" id="UP000054217"/>
    </source>
</evidence>
<gene>
    <name evidence="2" type="ORF">M404DRAFT_29646</name>
    <name evidence="1" type="ORF">M404DRAFT_35544</name>
</gene>
<name>A0A0C3JRZ1_PISTI</name>
<sequence>MMSAYQRLESAITFADENGQQQDPPWKSGWPYRVMVSGDRGVLSNSTKFASAGHAAVPPGIPLSPGIPDAWIFSVTSSERLLRPLRPHGGTIGLKFSPERS</sequence>
<dbReference type="HOGENOM" id="CLU_2292828_0_0_1"/>
<reference evidence="3" key="2">
    <citation type="submission" date="2015-01" db="EMBL/GenBank/DDBJ databases">
        <title>Evolutionary Origins and Diversification of the Mycorrhizal Mutualists.</title>
        <authorList>
            <consortium name="DOE Joint Genome Institute"/>
            <consortium name="Mycorrhizal Genomics Consortium"/>
            <person name="Kohler A."/>
            <person name="Kuo A."/>
            <person name="Nagy L.G."/>
            <person name="Floudas D."/>
            <person name="Copeland A."/>
            <person name="Barry K.W."/>
            <person name="Cichocki N."/>
            <person name="Veneault-Fourrey C."/>
            <person name="LaButti K."/>
            <person name="Lindquist E.A."/>
            <person name="Lipzen A."/>
            <person name="Lundell T."/>
            <person name="Morin E."/>
            <person name="Murat C."/>
            <person name="Riley R."/>
            <person name="Ohm R."/>
            <person name="Sun H."/>
            <person name="Tunlid A."/>
            <person name="Henrissat B."/>
            <person name="Grigoriev I.V."/>
            <person name="Hibbett D.S."/>
            <person name="Martin F."/>
        </authorList>
    </citation>
    <scope>NUCLEOTIDE SEQUENCE [LARGE SCALE GENOMIC DNA]</scope>
    <source>
        <strain evidence="3">Marx 270</strain>
    </source>
</reference>
<dbReference type="EMBL" id="KN831997">
    <property type="protein sequence ID" value="KIO00252.1"/>
    <property type="molecule type" value="Genomic_DNA"/>
</dbReference>
<accession>A0A0C3JRZ1</accession>
<organism evidence="2 3">
    <name type="scientific">Pisolithus tinctorius Marx 270</name>
    <dbReference type="NCBI Taxonomy" id="870435"/>
    <lineage>
        <taxon>Eukaryota</taxon>
        <taxon>Fungi</taxon>
        <taxon>Dikarya</taxon>
        <taxon>Basidiomycota</taxon>
        <taxon>Agaricomycotina</taxon>
        <taxon>Agaricomycetes</taxon>
        <taxon>Agaricomycetidae</taxon>
        <taxon>Boletales</taxon>
        <taxon>Sclerodermatineae</taxon>
        <taxon>Pisolithaceae</taxon>
        <taxon>Pisolithus</taxon>
    </lineage>
</organism>
<evidence type="ECO:0000313" key="1">
    <source>
        <dbReference type="EMBL" id="KIN93941.1"/>
    </source>
</evidence>
<reference evidence="2" key="3">
    <citation type="submission" date="2015-02" db="EMBL/GenBank/DDBJ databases">
        <title>Evolutionary Origins and Diversification of the Mycorrhizal Mutualists.</title>
        <authorList>
            <consortium name="DOE Joint Genome Institute"/>
            <consortium name="Mycorrhizal Genomics Consortium"/>
            <person name="Kohler A."/>
            <person name="Kuo A."/>
            <person name="Nagy L.G."/>
            <person name="Floudas D."/>
            <person name="Copeland A."/>
            <person name="Barry K.W."/>
            <person name="Cichocki N."/>
            <person name="Veneault-Fourrey C."/>
            <person name="LaButti K."/>
            <person name="Lindquist E.A."/>
            <person name="Lipzen A."/>
            <person name="Lundell T."/>
            <person name="Morin E."/>
            <person name="Murat C."/>
            <person name="Riley R."/>
            <person name="Ohm R."/>
            <person name="Sun H."/>
            <person name="Tunlid A."/>
            <person name="Henrissat B."/>
            <person name="Grigoriev I.V."/>
            <person name="Hibbett D.S."/>
            <person name="Martin F."/>
        </authorList>
    </citation>
    <scope>NUCLEOTIDE SEQUENCE</scope>
    <source>
        <strain evidence="2 3">Marx 270</strain>
    </source>
</reference>
<dbReference type="Proteomes" id="UP000054217">
    <property type="component" value="Unassembled WGS sequence"/>
</dbReference>
<evidence type="ECO:0000313" key="2">
    <source>
        <dbReference type="EMBL" id="KIO00252.1"/>
    </source>
</evidence>